<comment type="similarity">
    <text evidence="9">Belongs to the Bfd family.</text>
</comment>
<evidence type="ECO:0000256" key="7">
    <source>
        <dbReference type="ARBA" id="ARBA00034078"/>
    </source>
</evidence>
<evidence type="ECO:0000256" key="5">
    <source>
        <dbReference type="ARBA" id="ARBA00023004"/>
    </source>
</evidence>
<keyword evidence="3" id="KW-0479">Metal-binding</keyword>
<keyword evidence="2" id="KW-0001">2Fe-2S</keyword>
<organism evidence="11 12">
    <name type="scientific">Sinimarinibacterium thermocellulolyticum</name>
    <dbReference type="NCBI Taxonomy" id="3170016"/>
    <lineage>
        <taxon>Bacteria</taxon>
        <taxon>Pseudomonadati</taxon>
        <taxon>Pseudomonadota</taxon>
        <taxon>Gammaproteobacteria</taxon>
        <taxon>Nevskiales</taxon>
        <taxon>Nevskiaceae</taxon>
        <taxon>Sinimarinibacterium</taxon>
    </lineage>
</organism>
<proteinExistence type="inferred from homology"/>
<evidence type="ECO:0000256" key="3">
    <source>
        <dbReference type="ARBA" id="ARBA00022723"/>
    </source>
</evidence>
<evidence type="ECO:0000313" key="12">
    <source>
        <dbReference type="Proteomes" id="UP001465331"/>
    </source>
</evidence>
<dbReference type="InterPro" id="IPR052371">
    <property type="entry name" value="BFD-associated_ferredoxin"/>
</dbReference>
<dbReference type="Gene3D" id="1.10.10.1100">
    <property type="entry name" value="BFD-like [2Fe-2S]-binding domain"/>
    <property type="match status" value="1"/>
</dbReference>
<evidence type="ECO:0000256" key="4">
    <source>
        <dbReference type="ARBA" id="ARBA00022982"/>
    </source>
</evidence>
<evidence type="ECO:0000313" key="11">
    <source>
        <dbReference type="EMBL" id="MES0872921.1"/>
    </source>
</evidence>
<dbReference type="PANTHER" id="PTHR37424">
    <property type="entry name" value="BACTERIOFERRITIN-ASSOCIATED FERREDOXIN"/>
    <property type="match status" value="1"/>
</dbReference>
<comment type="caution">
    <text evidence="11">The sequence shown here is derived from an EMBL/GenBank/DDBJ whole genome shotgun (WGS) entry which is preliminary data.</text>
</comment>
<keyword evidence="6" id="KW-0411">Iron-sulfur</keyword>
<protein>
    <recommendedName>
        <fullName evidence="8">Bacterioferritin-associated ferredoxin</fullName>
    </recommendedName>
</protein>
<evidence type="ECO:0000256" key="1">
    <source>
        <dbReference type="ARBA" id="ARBA00022448"/>
    </source>
</evidence>
<keyword evidence="5" id="KW-0408">Iron</keyword>
<reference evidence="11 12" key="1">
    <citation type="submission" date="2024-06" db="EMBL/GenBank/DDBJ databases">
        <authorList>
            <person name="Li Z."/>
            <person name="Jiang Y."/>
        </authorList>
    </citation>
    <scope>NUCLEOTIDE SEQUENCE [LARGE SCALE GENOMIC DNA]</scope>
    <source>
        <strain evidence="11 12">HSW-8</strain>
    </source>
</reference>
<comment type="cofactor">
    <cofactor evidence="7">
        <name>[2Fe-2S] cluster</name>
        <dbReference type="ChEBI" id="CHEBI:190135"/>
    </cofactor>
</comment>
<dbReference type="InterPro" id="IPR041854">
    <property type="entry name" value="BFD-like_2Fe2S-bd_dom_sf"/>
</dbReference>
<name>A0ABV2A7W7_9GAMM</name>
<dbReference type="InterPro" id="IPR007419">
    <property type="entry name" value="BFD-like_2Fe2S-bd_dom"/>
</dbReference>
<evidence type="ECO:0000256" key="2">
    <source>
        <dbReference type="ARBA" id="ARBA00022714"/>
    </source>
</evidence>
<feature type="domain" description="BFD-like [2Fe-2S]-binding" evidence="10">
    <location>
        <begin position="27"/>
        <end position="77"/>
    </location>
</feature>
<sequence length="99" mass="10459">MDVRKQALAGFALTIVLIRFYDCGAMYLCVCKAVSERTARRAIREQGVVSLRELTRTHGIGTCCGKCVPAARALLEEELAASTPLAAPPLPLSAGAVAV</sequence>
<dbReference type="Pfam" id="PF04324">
    <property type="entry name" value="Fer2_BFD"/>
    <property type="match status" value="1"/>
</dbReference>
<gene>
    <name evidence="11" type="ORF">ABSH63_02665</name>
</gene>
<dbReference type="Proteomes" id="UP001465331">
    <property type="component" value="Unassembled WGS sequence"/>
</dbReference>
<dbReference type="RefSeq" id="WP_352887206.1">
    <property type="nucleotide sequence ID" value="NZ_JBEPIJ010000002.1"/>
</dbReference>
<evidence type="ECO:0000256" key="6">
    <source>
        <dbReference type="ARBA" id="ARBA00023014"/>
    </source>
</evidence>
<dbReference type="PANTHER" id="PTHR37424:SF1">
    <property type="entry name" value="BACTERIOFERRITIN-ASSOCIATED FERREDOXIN"/>
    <property type="match status" value="1"/>
</dbReference>
<dbReference type="EMBL" id="JBEPIJ010000002">
    <property type="protein sequence ID" value="MES0872921.1"/>
    <property type="molecule type" value="Genomic_DNA"/>
</dbReference>
<keyword evidence="4" id="KW-0249">Electron transport</keyword>
<evidence type="ECO:0000256" key="9">
    <source>
        <dbReference type="ARBA" id="ARBA00046332"/>
    </source>
</evidence>
<evidence type="ECO:0000259" key="10">
    <source>
        <dbReference type="Pfam" id="PF04324"/>
    </source>
</evidence>
<evidence type="ECO:0000256" key="8">
    <source>
        <dbReference type="ARBA" id="ARBA00039386"/>
    </source>
</evidence>
<keyword evidence="12" id="KW-1185">Reference proteome</keyword>
<keyword evidence="1" id="KW-0813">Transport</keyword>
<accession>A0ABV2A7W7</accession>